<name>A0ABU7W1X9_9FLAO</name>
<keyword evidence="3" id="KW-1185">Reference proteome</keyword>
<evidence type="ECO:0000313" key="3">
    <source>
        <dbReference type="Proteomes" id="UP001356704"/>
    </source>
</evidence>
<protein>
    <submittedName>
        <fullName evidence="2">Nicotinic acid mononucleotide adenyltransferase</fullName>
    </submittedName>
</protein>
<keyword evidence="1" id="KW-0732">Signal</keyword>
<organism evidence="2 3">
    <name type="scientific">Winogradskyella poriferorum</name>
    <dbReference type="NCBI Taxonomy" id="307627"/>
    <lineage>
        <taxon>Bacteria</taxon>
        <taxon>Pseudomonadati</taxon>
        <taxon>Bacteroidota</taxon>
        <taxon>Flavobacteriia</taxon>
        <taxon>Flavobacteriales</taxon>
        <taxon>Flavobacteriaceae</taxon>
        <taxon>Winogradskyella</taxon>
    </lineage>
</organism>
<dbReference type="EMBL" id="JAZHOU010000001">
    <property type="protein sequence ID" value="MEF3077985.1"/>
    <property type="molecule type" value="Genomic_DNA"/>
</dbReference>
<comment type="caution">
    <text evidence="2">The sequence shown here is derived from an EMBL/GenBank/DDBJ whole genome shotgun (WGS) entry which is preliminary data.</text>
</comment>
<dbReference type="RefSeq" id="WP_331808793.1">
    <property type="nucleotide sequence ID" value="NZ_JAZHOU010000001.1"/>
</dbReference>
<evidence type="ECO:0000256" key="1">
    <source>
        <dbReference type="SAM" id="SignalP"/>
    </source>
</evidence>
<accession>A0ABU7W1X9</accession>
<gene>
    <name evidence="2" type="ORF">V1468_03120</name>
</gene>
<evidence type="ECO:0000313" key="2">
    <source>
        <dbReference type="EMBL" id="MEF3077985.1"/>
    </source>
</evidence>
<feature type="chain" id="PRO_5047142000" evidence="1">
    <location>
        <begin position="19"/>
        <end position="118"/>
    </location>
</feature>
<sequence>MRNLVIVLMMLSVAFSYAQDNNEPKLEKKGDLTYVTYYHDNGEISQTGVFNADGKVHGEWKSYDAEGNKVALGNYEDGKKVGKWFFWQGESLKEVDFIDSKIVSVNQWDNKTKVAINN</sequence>
<dbReference type="SUPFAM" id="SSF82185">
    <property type="entry name" value="Histone H3 K4-specific methyltransferase SET7/9 N-terminal domain"/>
    <property type="match status" value="1"/>
</dbReference>
<feature type="signal peptide" evidence="1">
    <location>
        <begin position="1"/>
        <end position="18"/>
    </location>
</feature>
<proteinExistence type="predicted"/>
<dbReference type="Gene3D" id="2.20.110.10">
    <property type="entry name" value="Histone H3 K4-specific methyltransferase SET7/9 N-terminal domain"/>
    <property type="match status" value="1"/>
</dbReference>
<dbReference type="Proteomes" id="UP001356704">
    <property type="component" value="Unassembled WGS sequence"/>
</dbReference>
<reference evidence="2 3" key="1">
    <citation type="submission" date="2024-02" db="EMBL/GenBank/DDBJ databases">
        <title>Winogradskyella poriferorum JCM 12885.</title>
        <authorList>
            <person name="Zhang D.-F."/>
            <person name="Fu Z.-Y."/>
        </authorList>
    </citation>
    <scope>NUCLEOTIDE SEQUENCE [LARGE SCALE GENOMIC DNA]</scope>
    <source>
        <strain evidence="2 3">JCM 12885</strain>
    </source>
</reference>